<evidence type="ECO:0000313" key="2">
    <source>
        <dbReference type="EMBL" id="QTO23244.1"/>
    </source>
</evidence>
<accession>A0A8A8DEM8</accession>
<reference evidence="2" key="2">
    <citation type="submission" date="2021-03" db="EMBL/GenBank/DDBJ databases">
        <title>Complete genome sequence of Burkholderia seminalis 869T2.</title>
        <authorList>
            <person name="Hung S.-H."/>
            <person name="Huang C.-T."/>
            <person name="Huang C.-C."/>
            <person name="Kuo C.-H."/>
        </authorList>
    </citation>
    <scope>NUCLEOTIDE SEQUENCE</scope>
    <source>
        <strain evidence="2">869T2</strain>
    </source>
</reference>
<keyword evidence="3" id="KW-1185">Reference proteome</keyword>
<dbReference type="InterPro" id="IPR056955">
    <property type="entry name" value="ORC-CDC6-like"/>
</dbReference>
<dbReference type="RefSeq" id="WP_154233808.1">
    <property type="nucleotide sequence ID" value="NZ_CP072522.1"/>
</dbReference>
<organism evidence="2 3">
    <name type="scientific">Burkholderia seminalis</name>
    <dbReference type="NCBI Taxonomy" id="488731"/>
    <lineage>
        <taxon>Bacteria</taxon>
        <taxon>Pseudomonadati</taxon>
        <taxon>Pseudomonadota</taxon>
        <taxon>Betaproteobacteria</taxon>
        <taxon>Burkholderiales</taxon>
        <taxon>Burkholderiaceae</taxon>
        <taxon>Burkholderia</taxon>
        <taxon>Burkholderia cepacia complex</taxon>
    </lineage>
</organism>
<name>A0A8A8DEM8_9BURK</name>
<evidence type="ECO:0000256" key="1">
    <source>
        <dbReference type="SAM" id="MobiDB-lite"/>
    </source>
</evidence>
<protein>
    <submittedName>
        <fullName evidence="2">Uncharacterized protein</fullName>
    </submittedName>
</protein>
<dbReference type="InterPro" id="IPR027417">
    <property type="entry name" value="P-loop_NTPase"/>
</dbReference>
<feature type="region of interest" description="Disordered" evidence="1">
    <location>
        <begin position="324"/>
        <end position="345"/>
    </location>
</feature>
<gene>
    <name evidence="2" type="ORF">DT99_034790</name>
</gene>
<reference evidence="2" key="1">
    <citation type="submission" date="2014-04" db="EMBL/GenBank/DDBJ databases">
        <authorList>
            <person name="Ho Y.-N."/>
            <person name="Huang C.-C."/>
        </authorList>
    </citation>
    <scope>NUCLEOTIDE SEQUENCE</scope>
    <source>
        <strain evidence="2">869T2</strain>
    </source>
</reference>
<proteinExistence type="predicted"/>
<dbReference type="SUPFAM" id="SSF52540">
    <property type="entry name" value="P-loop containing nucleoside triphosphate hydrolases"/>
    <property type="match status" value="1"/>
</dbReference>
<dbReference type="EMBL" id="CP072522">
    <property type="protein sequence ID" value="QTO23244.1"/>
    <property type="molecule type" value="Genomic_DNA"/>
</dbReference>
<sequence length="612" mass="67415">MTISFLEAFNAKDLRLNEMVGSFVPSDEFWEIAGNWNALVVGPRGSGKTTYLRMLSLDAVRSWRHERADSLRSAVGYTGIYVPADITWGAMVESLGGGRLSEECFEAVTTAAFCTNVLQSAAATMSCAVSGEDCHGSISIPGPILESVVVEIAKAWKLDVEIASMGSLETALAFRMLDIHSGALELAAKPGLTLSDVYARLPYATLPFDVALTVGLSIIDRAAKRIDHKWALLLDEFEIAHPSLQRRVLGSLRSANRKLLYKVALAPCGPHTSESLDTLGPPSHKNDYKQTNLWHSEKVSALRFCDQLFHSRVGHHKPLAGKTPTQVFGRTWEGDSDEQGNGARASDRLDKLSQDFLELRSKDQSFARFLDEKHLDAASPDTSLSLVRKIAPLVAFRNAFRGAVLSRKSRKKLLSVYTGWEALASISEGNPRWFIGMVNMIISRTRETDPLPIDRSVQHHAIEQTSEAFSAMLQTAATEQAMGITTTKSVYELLSTIGSYFNRRLVEDDFIEEIPLSFEVSHIDGEIEKALRIAINLGAVVSLSDPDEMGGFRTLEGKRFRLAYLLAPEFRLPLRSTKSVSLSTILSDATASRRSGRRADAIDARHRQGALF</sequence>
<dbReference type="AlphaFoldDB" id="A0A8A8DEM8"/>
<evidence type="ECO:0000313" key="3">
    <source>
        <dbReference type="Proteomes" id="UP000027834"/>
    </source>
</evidence>
<dbReference type="Proteomes" id="UP000027834">
    <property type="component" value="Chromosome 3"/>
</dbReference>
<dbReference type="Pfam" id="PF24389">
    <property type="entry name" value="ORC-CDC6-like"/>
    <property type="match status" value="1"/>
</dbReference>